<keyword evidence="4" id="KW-0029">Amino-acid transport</keyword>
<dbReference type="InterPro" id="IPR000709">
    <property type="entry name" value="Leu_Ile_Val-bd"/>
</dbReference>
<dbReference type="PANTHER" id="PTHR47151">
    <property type="entry name" value="LEU/ILE/VAL-BINDING ABC TRANSPORTER SUBUNIT"/>
    <property type="match status" value="1"/>
</dbReference>
<evidence type="ECO:0000313" key="7">
    <source>
        <dbReference type="EMBL" id="RJF85286.1"/>
    </source>
</evidence>
<reference evidence="7 8" key="1">
    <citation type="submission" date="2018-09" db="EMBL/GenBank/DDBJ databases">
        <authorList>
            <person name="Zhu H."/>
        </authorList>
    </citation>
    <scope>NUCLEOTIDE SEQUENCE [LARGE SCALE GENOMIC DNA]</scope>
    <source>
        <strain evidence="7 8">K2W22B-5</strain>
    </source>
</reference>
<keyword evidence="2" id="KW-0813">Transport</keyword>
<evidence type="ECO:0000256" key="3">
    <source>
        <dbReference type="ARBA" id="ARBA00022729"/>
    </source>
</evidence>
<evidence type="ECO:0000259" key="6">
    <source>
        <dbReference type="Pfam" id="PF13458"/>
    </source>
</evidence>
<dbReference type="CDD" id="cd06342">
    <property type="entry name" value="PBP1_ABC_LIVBP-like"/>
    <property type="match status" value="1"/>
</dbReference>
<dbReference type="GO" id="GO:0006865">
    <property type="term" value="P:amino acid transport"/>
    <property type="evidence" value="ECO:0007669"/>
    <property type="project" value="UniProtKB-KW"/>
</dbReference>
<protein>
    <submittedName>
        <fullName evidence="7">Branched-chain amino acid ABC transporter substrate-binding protein</fullName>
    </submittedName>
</protein>
<feature type="signal peptide" evidence="5">
    <location>
        <begin position="1"/>
        <end position="24"/>
    </location>
</feature>
<organism evidence="7 8">
    <name type="scientific">Azospirillum cavernae</name>
    <dbReference type="NCBI Taxonomy" id="2320860"/>
    <lineage>
        <taxon>Bacteria</taxon>
        <taxon>Pseudomonadati</taxon>
        <taxon>Pseudomonadota</taxon>
        <taxon>Alphaproteobacteria</taxon>
        <taxon>Rhodospirillales</taxon>
        <taxon>Azospirillaceae</taxon>
        <taxon>Azospirillum</taxon>
    </lineage>
</organism>
<comment type="similarity">
    <text evidence="1">Belongs to the leucine-binding protein family.</text>
</comment>
<dbReference type="Pfam" id="PF13458">
    <property type="entry name" value="Peripla_BP_6"/>
    <property type="match status" value="1"/>
</dbReference>
<feature type="domain" description="Leucine-binding protein" evidence="6">
    <location>
        <begin position="26"/>
        <end position="359"/>
    </location>
</feature>
<accession>A0A418W5H1</accession>
<proteinExistence type="inferred from homology"/>
<evidence type="ECO:0000256" key="2">
    <source>
        <dbReference type="ARBA" id="ARBA00022448"/>
    </source>
</evidence>
<dbReference type="Proteomes" id="UP000283458">
    <property type="component" value="Unassembled WGS sequence"/>
</dbReference>
<dbReference type="SUPFAM" id="SSF53822">
    <property type="entry name" value="Periplasmic binding protein-like I"/>
    <property type="match status" value="1"/>
</dbReference>
<dbReference type="PRINTS" id="PR00337">
    <property type="entry name" value="LEUILEVALBP"/>
</dbReference>
<evidence type="ECO:0000313" key="8">
    <source>
        <dbReference type="Proteomes" id="UP000283458"/>
    </source>
</evidence>
<feature type="chain" id="PRO_5019020452" evidence="5">
    <location>
        <begin position="25"/>
        <end position="370"/>
    </location>
</feature>
<name>A0A418W5H1_9PROT</name>
<gene>
    <name evidence="7" type="ORF">D3877_09910</name>
</gene>
<evidence type="ECO:0000256" key="5">
    <source>
        <dbReference type="SAM" id="SignalP"/>
    </source>
</evidence>
<comment type="caution">
    <text evidence="7">The sequence shown here is derived from an EMBL/GenBank/DDBJ whole genome shotgun (WGS) entry which is preliminary data.</text>
</comment>
<dbReference type="AlphaFoldDB" id="A0A418W5H1"/>
<keyword evidence="3 5" id="KW-0732">Signal</keyword>
<dbReference type="PANTHER" id="PTHR47151:SF2">
    <property type="entry name" value="AMINO ACID BINDING PROTEIN"/>
    <property type="match status" value="1"/>
</dbReference>
<evidence type="ECO:0000256" key="1">
    <source>
        <dbReference type="ARBA" id="ARBA00010062"/>
    </source>
</evidence>
<dbReference type="OrthoDB" id="9768386at2"/>
<dbReference type="InterPro" id="IPR028081">
    <property type="entry name" value="Leu-bd"/>
</dbReference>
<evidence type="ECO:0000256" key="4">
    <source>
        <dbReference type="ARBA" id="ARBA00022970"/>
    </source>
</evidence>
<dbReference type="Gene3D" id="3.40.50.2300">
    <property type="match status" value="2"/>
</dbReference>
<sequence length="370" mass="39260">MAKTWTIAGGVFASVLLAGGSASADVVIAVAGPMSGQYAAFGDQMRQGAEMAVKHLNAAGGVVGQTVVLEVGDDACDPKQAVAVANNLARKKVVLVAGHFCSGSSIPASQVYVEENILQISPASTNPTLTDRGYATVFRVCGRDDQQGPYAADFLMKSFAGTRVAIIHDKQSYSKGLADSVKASLNKAGVQESLYETITPGERDYTSVVTKLKSLNVDVLYYGGYHTEAALIVRQMREQGLTIPMMSGDALNSNEFWSITGAAGEGYLFTFGPDPRLKPEAQTVVEAFRKTGYDPEGYTLYTYAAIQAWADAVKTAGSVSAPKVAGALRAGSFKTVIGELGFNAKGDRKSTDYVVYRWHEGAYTQIADKP</sequence>
<keyword evidence="8" id="KW-1185">Reference proteome</keyword>
<dbReference type="RefSeq" id="WP_119830426.1">
    <property type="nucleotide sequence ID" value="NZ_QYUL01000001.1"/>
</dbReference>
<dbReference type="EMBL" id="QYUL01000001">
    <property type="protein sequence ID" value="RJF85286.1"/>
    <property type="molecule type" value="Genomic_DNA"/>
</dbReference>
<dbReference type="InterPro" id="IPR028082">
    <property type="entry name" value="Peripla_BP_I"/>
</dbReference>